<dbReference type="PROSITE" id="PS00086">
    <property type="entry name" value="CYTOCHROME_P450"/>
    <property type="match status" value="1"/>
</dbReference>
<keyword evidence="6 12" id="KW-0479">Metal-binding</keyword>
<dbReference type="GO" id="GO:0005506">
    <property type="term" value="F:iron ion binding"/>
    <property type="evidence" value="ECO:0007669"/>
    <property type="project" value="InterPro"/>
</dbReference>
<evidence type="ECO:0000256" key="6">
    <source>
        <dbReference type="ARBA" id="ARBA00022723"/>
    </source>
</evidence>
<sequence>MYTKIALSLTVSCVILFLYFVLNKRTNGAKSLNLPPGPRKLPLIGNIHQLAGLLPHRAFRDLARKHGPIMHIQLGQISAVIVSSPRIAKEVLKTHDVALADRPKTFGSELVLYRNTDIALAPYGEYWRQMKKIASLELLSAKKVQSFGLIREQELCGFMNFLRISSGKPINIHKTITELVNNVVCKASFGRNCKHQDALLEFLDEFGRVNSRFYVADLFPDFKFLYVVSGLRSTLTKMHKTLDKIFNDIFEEHDSRKRDGGEQEEDLLDVLLRIKEEGGLEFPITNNNIKAIFVLFQLIINAWACSTDPEYWDDSESFKPERFENTSVDFMGTNYQFIPFGSGRRMCPGMNFGLTTVEFFLAQMLYYFNWELPDGLNPNDVDMAETDGLLAAKKIHLHLIPTSYAPYIIN</sequence>
<keyword evidence="16" id="KW-1185">Reference proteome</keyword>
<dbReference type="PANTHER" id="PTHR47955:SF13">
    <property type="entry name" value="CYTOCHROME P450"/>
    <property type="match status" value="1"/>
</dbReference>
<evidence type="ECO:0000256" key="13">
    <source>
        <dbReference type="RuleBase" id="RU000461"/>
    </source>
</evidence>
<keyword evidence="11 14" id="KW-0472">Membrane</keyword>
<dbReference type="GO" id="GO:0020037">
    <property type="term" value="F:heme binding"/>
    <property type="evidence" value="ECO:0007669"/>
    <property type="project" value="InterPro"/>
</dbReference>
<reference evidence="15 16" key="1">
    <citation type="journal article" date="2017" name="Nat. Commun.">
        <title>Genome assembly with in vitro proximity ligation data and whole-genome triplication in lettuce.</title>
        <authorList>
            <person name="Reyes-Chin-Wo S."/>
            <person name="Wang Z."/>
            <person name="Yang X."/>
            <person name="Kozik A."/>
            <person name="Arikit S."/>
            <person name="Song C."/>
            <person name="Xia L."/>
            <person name="Froenicke L."/>
            <person name="Lavelle D.O."/>
            <person name="Truco M.J."/>
            <person name="Xia R."/>
            <person name="Zhu S."/>
            <person name="Xu C."/>
            <person name="Xu H."/>
            <person name="Xu X."/>
            <person name="Cox K."/>
            <person name="Korf I."/>
            <person name="Meyers B.C."/>
            <person name="Michelmore R.W."/>
        </authorList>
    </citation>
    <scope>NUCLEOTIDE SEQUENCE [LARGE SCALE GENOMIC DNA]</scope>
    <source>
        <strain evidence="16">cv. Salinas</strain>
        <tissue evidence="15">Seedlings</tissue>
    </source>
</reference>
<feature type="transmembrane region" description="Helical" evidence="14">
    <location>
        <begin position="6"/>
        <end position="22"/>
    </location>
</feature>
<evidence type="ECO:0008006" key="17">
    <source>
        <dbReference type="Google" id="ProtNLM"/>
    </source>
</evidence>
<dbReference type="PANTHER" id="PTHR47955">
    <property type="entry name" value="CYTOCHROME P450 FAMILY 71 PROTEIN"/>
    <property type="match status" value="1"/>
</dbReference>
<evidence type="ECO:0000313" key="16">
    <source>
        <dbReference type="Proteomes" id="UP000235145"/>
    </source>
</evidence>
<evidence type="ECO:0000256" key="3">
    <source>
        <dbReference type="ARBA" id="ARBA00010617"/>
    </source>
</evidence>
<proteinExistence type="inferred from homology"/>
<protein>
    <recommendedName>
        <fullName evidence="17">Cytochrome P450</fullName>
    </recommendedName>
</protein>
<keyword evidence="7 14" id="KW-1133">Transmembrane helix</keyword>
<dbReference type="SUPFAM" id="SSF48264">
    <property type="entry name" value="Cytochrome P450"/>
    <property type="match status" value="1"/>
</dbReference>
<comment type="similarity">
    <text evidence="3 13">Belongs to the cytochrome P450 family.</text>
</comment>
<keyword evidence="8 13" id="KW-0560">Oxidoreductase</keyword>
<evidence type="ECO:0000256" key="14">
    <source>
        <dbReference type="SAM" id="Phobius"/>
    </source>
</evidence>
<feature type="binding site" description="axial binding residue" evidence="12">
    <location>
        <position position="347"/>
    </location>
    <ligand>
        <name>heme</name>
        <dbReference type="ChEBI" id="CHEBI:30413"/>
    </ligand>
    <ligandPart>
        <name>Fe</name>
        <dbReference type="ChEBI" id="CHEBI:18248"/>
    </ligandPart>
</feature>
<dbReference type="EMBL" id="NBSK02000001">
    <property type="protein sequence ID" value="KAJ0227713.1"/>
    <property type="molecule type" value="Genomic_DNA"/>
</dbReference>
<dbReference type="InterPro" id="IPR002401">
    <property type="entry name" value="Cyt_P450_E_grp-I"/>
</dbReference>
<evidence type="ECO:0000256" key="2">
    <source>
        <dbReference type="ARBA" id="ARBA00004167"/>
    </source>
</evidence>
<evidence type="ECO:0000256" key="11">
    <source>
        <dbReference type="ARBA" id="ARBA00023136"/>
    </source>
</evidence>
<comment type="cofactor">
    <cofactor evidence="1 12">
        <name>heme</name>
        <dbReference type="ChEBI" id="CHEBI:30413"/>
    </cofactor>
</comment>
<dbReference type="Proteomes" id="UP000235145">
    <property type="component" value="Unassembled WGS sequence"/>
</dbReference>
<evidence type="ECO:0000256" key="9">
    <source>
        <dbReference type="ARBA" id="ARBA00023004"/>
    </source>
</evidence>
<dbReference type="GO" id="GO:0016705">
    <property type="term" value="F:oxidoreductase activity, acting on paired donors, with incorporation or reduction of molecular oxygen"/>
    <property type="evidence" value="ECO:0007669"/>
    <property type="project" value="InterPro"/>
</dbReference>
<gene>
    <name evidence="15" type="ORF">LSAT_V11C100035580</name>
</gene>
<dbReference type="GO" id="GO:0051762">
    <property type="term" value="P:sesquiterpene biosynthetic process"/>
    <property type="evidence" value="ECO:0007669"/>
    <property type="project" value="UniProtKB-ARBA"/>
</dbReference>
<evidence type="ECO:0000313" key="15">
    <source>
        <dbReference type="EMBL" id="KAJ0227713.1"/>
    </source>
</evidence>
<dbReference type="InterPro" id="IPR017972">
    <property type="entry name" value="Cyt_P450_CS"/>
</dbReference>
<keyword evidence="5 14" id="KW-0812">Transmembrane</keyword>
<accession>A0A9R1WP55</accession>
<keyword evidence="4 12" id="KW-0349">Heme</keyword>
<comment type="caution">
    <text evidence="15">The sequence shown here is derived from an EMBL/GenBank/DDBJ whole genome shotgun (WGS) entry which is preliminary data.</text>
</comment>
<evidence type="ECO:0000256" key="12">
    <source>
        <dbReference type="PIRSR" id="PIRSR602401-1"/>
    </source>
</evidence>
<keyword evidence="10 13" id="KW-0503">Monooxygenase</keyword>
<dbReference type="PRINTS" id="PR00463">
    <property type="entry name" value="EP450I"/>
</dbReference>
<dbReference type="GO" id="GO:0016020">
    <property type="term" value="C:membrane"/>
    <property type="evidence" value="ECO:0007669"/>
    <property type="project" value="UniProtKB-SubCell"/>
</dbReference>
<evidence type="ECO:0000256" key="7">
    <source>
        <dbReference type="ARBA" id="ARBA00022989"/>
    </source>
</evidence>
<dbReference type="InterPro" id="IPR036396">
    <property type="entry name" value="Cyt_P450_sf"/>
</dbReference>
<dbReference type="GO" id="GO:0004497">
    <property type="term" value="F:monooxygenase activity"/>
    <property type="evidence" value="ECO:0007669"/>
    <property type="project" value="UniProtKB-KW"/>
</dbReference>
<comment type="subcellular location">
    <subcellularLocation>
        <location evidence="2">Membrane</location>
        <topology evidence="2">Single-pass membrane protein</topology>
    </subcellularLocation>
</comment>
<keyword evidence="9 12" id="KW-0408">Iron</keyword>
<dbReference type="InterPro" id="IPR001128">
    <property type="entry name" value="Cyt_P450"/>
</dbReference>
<organism evidence="15 16">
    <name type="scientific">Lactuca sativa</name>
    <name type="common">Garden lettuce</name>
    <dbReference type="NCBI Taxonomy" id="4236"/>
    <lineage>
        <taxon>Eukaryota</taxon>
        <taxon>Viridiplantae</taxon>
        <taxon>Streptophyta</taxon>
        <taxon>Embryophyta</taxon>
        <taxon>Tracheophyta</taxon>
        <taxon>Spermatophyta</taxon>
        <taxon>Magnoliopsida</taxon>
        <taxon>eudicotyledons</taxon>
        <taxon>Gunneridae</taxon>
        <taxon>Pentapetalae</taxon>
        <taxon>asterids</taxon>
        <taxon>campanulids</taxon>
        <taxon>Asterales</taxon>
        <taxon>Asteraceae</taxon>
        <taxon>Cichorioideae</taxon>
        <taxon>Cichorieae</taxon>
        <taxon>Lactucinae</taxon>
        <taxon>Lactuca</taxon>
    </lineage>
</organism>
<evidence type="ECO:0000256" key="5">
    <source>
        <dbReference type="ARBA" id="ARBA00022692"/>
    </source>
</evidence>
<evidence type="ECO:0000256" key="1">
    <source>
        <dbReference type="ARBA" id="ARBA00001971"/>
    </source>
</evidence>
<evidence type="ECO:0000256" key="10">
    <source>
        <dbReference type="ARBA" id="ARBA00023033"/>
    </source>
</evidence>
<dbReference type="Gene3D" id="1.10.630.10">
    <property type="entry name" value="Cytochrome P450"/>
    <property type="match status" value="2"/>
</dbReference>
<dbReference type="AlphaFoldDB" id="A0A9R1WP55"/>
<name>A0A9R1WP55_LACSA</name>
<evidence type="ECO:0000256" key="4">
    <source>
        <dbReference type="ARBA" id="ARBA00022617"/>
    </source>
</evidence>
<evidence type="ECO:0000256" key="8">
    <source>
        <dbReference type="ARBA" id="ARBA00023002"/>
    </source>
</evidence>
<dbReference type="Pfam" id="PF00067">
    <property type="entry name" value="p450"/>
    <property type="match status" value="2"/>
</dbReference>